<dbReference type="AlphaFoldDB" id="A0A7M5UJX2"/>
<keyword evidence="3" id="KW-1185">Reference proteome</keyword>
<feature type="compositionally biased region" description="Polar residues" evidence="1">
    <location>
        <begin position="37"/>
        <end position="47"/>
    </location>
</feature>
<protein>
    <submittedName>
        <fullName evidence="2">Uncharacterized protein</fullName>
    </submittedName>
</protein>
<evidence type="ECO:0000256" key="1">
    <source>
        <dbReference type="SAM" id="MobiDB-lite"/>
    </source>
</evidence>
<feature type="region of interest" description="Disordered" evidence="1">
    <location>
        <begin position="37"/>
        <end position="62"/>
    </location>
</feature>
<organism evidence="2 3">
    <name type="scientific">Clytia hemisphaerica</name>
    <dbReference type="NCBI Taxonomy" id="252671"/>
    <lineage>
        <taxon>Eukaryota</taxon>
        <taxon>Metazoa</taxon>
        <taxon>Cnidaria</taxon>
        <taxon>Hydrozoa</taxon>
        <taxon>Hydroidolina</taxon>
        <taxon>Leptothecata</taxon>
        <taxon>Obeliida</taxon>
        <taxon>Clytiidae</taxon>
        <taxon>Clytia</taxon>
    </lineage>
</organism>
<proteinExistence type="predicted"/>
<dbReference type="Proteomes" id="UP000594262">
    <property type="component" value="Unplaced"/>
</dbReference>
<sequence length="204" mass="23960">MSPPVPMHILLHQCWTERLHQCCQYCGEINVQHSPITNQGRSSTHPYQHQKRQRTQRRHPVGAEHENDITNLMNDDEEMTRHNYLESIYQDWEEQPVQAKSKANNKTSSSVVRYARLVYSKQSYNNYRKEAEQLLNQLPFPARYELVDDDTSQNESLDEDMDLIADLLDAYDLESTSITSNISNFNDQDAEALREYLEKLKQNL</sequence>
<evidence type="ECO:0000313" key="3">
    <source>
        <dbReference type="Proteomes" id="UP000594262"/>
    </source>
</evidence>
<evidence type="ECO:0000313" key="2">
    <source>
        <dbReference type="EnsemblMetazoa" id="CLYHEMP011222.2"/>
    </source>
</evidence>
<accession>A0A7M5UJX2</accession>
<reference evidence="2" key="1">
    <citation type="submission" date="2021-01" db="UniProtKB">
        <authorList>
            <consortium name="EnsemblMetazoa"/>
        </authorList>
    </citation>
    <scope>IDENTIFICATION</scope>
</reference>
<dbReference type="EnsemblMetazoa" id="CLYHEMT011222.2">
    <property type="protein sequence ID" value="CLYHEMP011222.2"/>
    <property type="gene ID" value="CLYHEMG011222"/>
</dbReference>
<feature type="compositionally biased region" description="Basic residues" evidence="1">
    <location>
        <begin position="48"/>
        <end position="60"/>
    </location>
</feature>
<name>A0A7M5UJX2_9CNID</name>